<feature type="chain" id="PRO_5039377973" evidence="1">
    <location>
        <begin position="29"/>
        <end position="143"/>
    </location>
</feature>
<evidence type="ECO:0000313" key="3">
    <source>
        <dbReference type="Proteomes" id="UP000586042"/>
    </source>
</evidence>
<protein>
    <submittedName>
        <fullName evidence="2">Peptidase inhibitor family I36 protein</fullName>
    </submittedName>
</protein>
<sequence length="143" mass="15021">MRTIIRVAGACAAAASLSLALPAASALAGPDGGCDRGAVCLYAYYGYNYSGAYPRDLWHDFTENDAYLGDDLWLQGDTAIESSRIVNNDASSVKNRSGCEAVLWQNPLFTGAHSTFAAGRADPFLANSTVGNNTASSLSIWCA</sequence>
<keyword evidence="3" id="KW-1185">Reference proteome</keyword>
<accession>A0A7Y6I915</accession>
<dbReference type="AlphaFoldDB" id="A0A7Y6I915"/>
<gene>
    <name evidence="2" type="ORF">HTZ77_14270</name>
</gene>
<evidence type="ECO:0000313" key="2">
    <source>
        <dbReference type="EMBL" id="NUW32589.1"/>
    </source>
</evidence>
<dbReference type="RefSeq" id="WP_175590033.1">
    <property type="nucleotide sequence ID" value="NZ_JABWGN010000005.1"/>
</dbReference>
<dbReference type="Gene3D" id="2.60.20.10">
    <property type="entry name" value="Crystallins"/>
    <property type="match status" value="1"/>
</dbReference>
<reference evidence="2 3" key="1">
    <citation type="submission" date="2020-06" db="EMBL/GenBank/DDBJ databases">
        <title>Nonomuraea sp. SMC257, a novel actinomycete isolated from soil.</title>
        <authorList>
            <person name="Chanama M."/>
        </authorList>
    </citation>
    <scope>NUCLEOTIDE SEQUENCE [LARGE SCALE GENOMIC DNA]</scope>
    <source>
        <strain evidence="2 3">SMC257</strain>
    </source>
</reference>
<dbReference type="EMBL" id="JABWGN010000005">
    <property type="protein sequence ID" value="NUW32589.1"/>
    <property type="molecule type" value="Genomic_DNA"/>
</dbReference>
<dbReference type="Proteomes" id="UP000586042">
    <property type="component" value="Unassembled WGS sequence"/>
</dbReference>
<comment type="caution">
    <text evidence="2">The sequence shown here is derived from an EMBL/GenBank/DDBJ whole genome shotgun (WGS) entry which is preliminary data.</text>
</comment>
<dbReference type="Pfam" id="PF03995">
    <property type="entry name" value="Inhibitor_I36"/>
    <property type="match status" value="1"/>
</dbReference>
<feature type="signal peptide" evidence="1">
    <location>
        <begin position="1"/>
        <end position="28"/>
    </location>
</feature>
<name>A0A7Y6I915_9ACTN</name>
<organism evidence="2 3">
    <name type="scientific">Nonomuraea montanisoli</name>
    <dbReference type="NCBI Taxonomy" id="2741721"/>
    <lineage>
        <taxon>Bacteria</taxon>
        <taxon>Bacillati</taxon>
        <taxon>Actinomycetota</taxon>
        <taxon>Actinomycetes</taxon>
        <taxon>Streptosporangiales</taxon>
        <taxon>Streptosporangiaceae</taxon>
        <taxon>Nonomuraea</taxon>
    </lineage>
</organism>
<proteinExistence type="predicted"/>
<keyword evidence="1" id="KW-0732">Signal</keyword>
<evidence type="ECO:0000256" key="1">
    <source>
        <dbReference type="SAM" id="SignalP"/>
    </source>
</evidence>